<evidence type="ECO:0000313" key="2">
    <source>
        <dbReference type="Proteomes" id="UP001589774"/>
    </source>
</evidence>
<name>A0ABV6HHB6_9SPHI</name>
<dbReference type="RefSeq" id="WP_013665437.1">
    <property type="nucleotide sequence ID" value="NZ_JBHLWO010000001.1"/>
</dbReference>
<accession>A0ABV6HHB6</accession>
<protein>
    <submittedName>
        <fullName evidence="1">Soluble adenylyl cyclase-like protein</fullName>
    </submittedName>
</protein>
<proteinExistence type="predicted"/>
<sequence>MTKNPLLDEQTIAFLKEFAESIRAEIDAIQCTIDIVQKRKQISVFHEPKMTDAATEEAVSSPAKWRRGVLVPVEKFDPFGKLDRKIAYALTRLGTGDRDAILNEIHQAQPDRDKYKLENALAVRMNYLLKNGFVDAQKIGRKYQYQLLKTD</sequence>
<dbReference type="EMBL" id="JBHLWO010000001">
    <property type="protein sequence ID" value="MFC0318287.1"/>
    <property type="molecule type" value="Genomic_DNA"/>
</dbReference>
<comment type="caution">
    <text evidence="1">The sequence shown here is derived from an EMBL/GenBank/DDBJ whole genome shotgun (WGS) entry which is preliminary data.</text>
</comment>
<dbReference type="Proteomes" id="UP001589774">
    <property type="component" value="Unassembled WGS sequence"/>
</dbReference>
<keyword evidence="2" id="KW-1185">Reference proteome</keyword>
<organism evidence="1 2">
    <name type="scientific">Olivibacter oleidegradans</name>
    <dbReference type="NCBI Taxonomy" id="760123"/>
    <lineage>
        <taxon>Bacteria</taxon>
        <taxon>Pseudomonadati</taxon>
        <taxon>Bacteroidota</taxon>
        <taxon>Sphingobacteriia</taxon>
        <taxon>Sphingobacteriales</taxon>
        <taxon>Sphingobacteriaceae</taxon>
        <taxon>Olivibacter</taxon>
    </lineage>
</organism>
<gene>
    <name evidence="1" type="ORF">ACFFI0_08195</name>
</gene>
<reference evidence="1 2" key="1">
    <citation type="submission" date="2024-09" db="EMBL/GenBank/DDBJ databases">
        <authorList>
            <person name="Sun Q."/>
            <person name="Mori K."/>
        </authorList>
    </citation>
    <scope>NUCLEOTIDE SEQUENCE [LARGE SCALE GENOMIC DNA]</scope>
    <source>
        <strain evidence="1 2">CCM 7765</strain>
    </source>
</reference>
<evidence type="ECO:0000313" key="1">
    <source>
        <dbReference type="EMBL" id="MFC0318287.1"/>
    </source>
</evidence>